<sequence length="515" mass="56407">MAWKSMEPILEMRGITKSFPGVKALDDVNLKVARGEIHALVGENGAGKSTLMKVLSGVYPHGSYEGEIFFEGRPVAFSGISNSEKIGIIIIHQELALVPLLSIAENIFLGNEIATAGVIDWPETNARTEALLRKVGLREKPSTRVDTLGVGKQQLVEIAKALSKEVKLLILDEPTAALQENDSEKLLDLLLEFKSHGISSILISHKLNEVKRVADTITVLRDGRTVSTLDCQAEQISEEHIIRDMVGRDMAHRYPERTPKIGETLLEVSGWNVWHPLQSERQMIRNVSLTVAAGEVVGIAGLMGSGRTEFAMSLFGRSYGRNISGTVKLRGSEIDVSTVNRAIANGLAYVTEDRKALGLILEENVLRNTTLASLMRVARNGVIDNAEERQVAERYRRALGVRTPSVFQKVMNLSGGNQQKVVLGKWLFTEPEVLILDEPTRGIDVGAKFEIYGIINELAGQGKGVLMISSEMPELLGMCDRIYVMNEGAIVGELAASEASQEKIMSMIVRSKSNV</sequence>
<dbReference type="SMART" id="SM00382">
    <property type="entry name" value="AAA"/>
    <property type="match status" value="2"/>
</dbReference>
<dbReference type="InterPro" id="IPR027417">
    <property type="entry name" value="P-loop_NTPase"/>
</dbReference>
<dbReference type="GO" id="GO:0005886">
    <property type="term" value="C:plasma membrane"/>
    <property type="evidence" value="ECO:0007669"/>
    <property type="project" value="UniProtKB-SubCell"/>
</dbReference>
<evidence type="ECO:0000256" key="9">
    <source>
        <dbReference type="ARBA" id="ARBA00022967"/>
    </source>
</evidence>
<evidence type="ECO:0000256" key="3">
    <source>
        <dbReference type="ARBA" id="ARBA00022448"/>
    </source>
</evidence>
<dbReference type="GO" id="GO:0005524">
    <property type="term" value="F:ATP binding"/>
    <property type="evidence" value="ECO:0007669"/>
    <property type="project" value="UniProtKB-KW"/>
</dbReference>
<evidence type="ECO:0000256" key="7">
    <source>
        <dbReference type="ARBA" id="ARBA00022741"/>
    </source>
</evidence>
<dbReference type="PANTHER" id="PTHR43790">
    <property type="entry name" value="CARBOHYDRATE TRANSPORT ATP-BINDING PROTEIN MG119-RELATED"/>
    <property type="match status" value="1"/>
</dbReference>
<comment type="subcellular location">
    <subcellularLocation>
        <location evidence="1">Cell membrane</location>
        <topology evidence="1">Peripheral membrane protein</topology>
    </subcellularLocation>
</comment>
<dbReference type="InterPro" id="IPR003593">
    <property type="entry name" value="AAA+_ATPase"/>
</dbReference>
<dbReference type="STRING" id="266779.Meso_0839"/>
<accession>Q11K36</accession>
<dbReference type="AlphaFoldDB" id="Q11K36"/>
<evidence type="ECO:0000256" key="4">
    <source>
        <dbReference type="ARBA" id="ARBA00022475"/>
    </source>
</evidence>
<keyword evidence="4" id="KW-1003">Cell membrane</keyword>
<keyword evidence="6" id="KW-0677">Repeat</keyword>
<dbReference type="CDD" id="cd03216">
    <property type="entry name" value="ABC_Carb_Monos_I"/>
    <property type="match status" value="1"/>
</dbReference>
<dbReference type="eggNOG" id="COG1129">
    <property type="taxonomic scope" value="Bacteria"/>
</dbReference>
<keyword evidence="3" id="KW-0813">Transport</keyword>
<dbReference type="InterPro" id="IPR053466">
    <property type="entry name" value="L-arabinose_ABC_transporter"/>
</dbReference>
<evidence type="ECO:0000313" key="12">
    <source>
        <dbReference type="EMBL" id="ABG62239.1"/>
    </source>
</evidence>
<dbReference type="GO" id="GO:0016887">
    <property type="term" value="F:ATP hydrolysis activity"/>
    <property type="evidence" value="ECO:0007669"/>
    <property type="project" value="InterPro"/>
</dbReference>
<proteinExistence type="inferred from homology"/>
<evidence type="ECO:0000259" key="11">
    <source>
        <dbReference type="PROSITE" id="PS50893"/>
    </source>
</evidence>
<evidence type="ECO:0000256" key="2">
    <source>
        <dbReference type="ARBA" id="ARBA00005417"/>
    </source>
</evidence>
<dbReference type="CDD" id="cd03215">
    <property type="entry name" value="ABC_Carb_Monos_II"/>
    <property type="match status" value="1"/>
</dbReference>
<evidence type="ECO:0000256" key="1">
    <source>
        <dbReference type="ARBA" id="ARBA00004202"/>
    </source>
</evidence>
<dbReference type="Gene3D" id="3.40.50.300">
    <property type="entry name" value="P-loop containing nucleotide triphosphate hydrolases"/>
    <property type="match status" value="2"/>
</dbReference>
<dbReference type="InterPro" id="IPR017871">
    <property type="entry name" value="ABC_transporter-like_CS"/>
</dbReference>
<keyword evidence="9" id="KW-1278">Translocase</keyword>
<dbReference type="FunFam" id="3.40.50.300:FF:000127">
    <property type="entry name" value="Ribose import ATP-binding protein RbsA"/>
    <property type="match status" value="1"/>
</dbReference>
<keyword evidence="10" id="KW-0472">Membrane</keyword>
<keyword evidence="7" id="KW-0547">Nucleotide-binding</keyword>
<evidence type="ECO:0000256" key="5">
    <source>
        <dbReference type="ARBA" id="ARBA00022597"/>
    </source>
</evidence>
<name>Q11K36_CHESB</name>
<keyword evidence="8 12" id="KW-0067">ATP-binding</keyword>
<reference evidence="12" key="1">
    <citation type="submission" date="2006-06" db="EMBL/GenBank/DDBJ databases">
        <title>Complete sequence of chromosome of Chelativorans sp. BNC1.</title>
        <authorList>
            <consortium name="US DOE Joint Genome Institute"/>
            <person name="Copeland A."/>
            <person name="Lucas S."/>
            <person name="Lapidus A."/>
            <person name="Barry K."/>
            <person name="Detter J.C."/>
            <person name="Glavina del Rio T."/>
            <person name="Hammon N."/>
            <person name="Israni S."/>
            <person name="Dalin E."/>
            <person name="Tice H."/>
            <person name="Pitluck S."/>
            <person name="Chertkov O."/>
            <person name="Brettin T."/>
            <person name="Bruce D."/>
            <person name="Han C."/>
            <person name="Tapia R."/>
            <person name="Gilna P."/>
            <person name="Schmutz J."/>
            <person name="Larimer F."/>
            <person name="Land M."/>
            <person name="Hauser L."/>
            <person name="Kyrpides N."/>
            <person name="Mikhailova N."/>
            <person name="Richardson P."/>
        </authorList>
    </citation>
    <scope>NUCLEOTIDE SEQUENCE</scope>
    <source>
        <strain evidence="12">BNC1</strain>
    </source>
</reference>
<dbReference type="InterPro" id="IPR003439">
    <property type="entry name" value="ABC_transporter-like_ATP-bd"/>
</dbReference>
<dbReference type="KEGG" id="mes:Meso_0839"/>
<dbReference type="HOGENOM" id="CLU_000604_92_3_5"/>
<dbReference type="NCBIfam" id="NF040905">
    <property type="entry name" value="GguA"/>
    <property type="match status" value="1"/>
</dbReference>
<evidence type="ECO:0000256" key="8">
    <source>
        <dbReference type="ARBA" id="ARBA00022840"/>
    </source>
</evidence>
<dbReference type="Pfam" id="PF00005">
    <property type="entry name" value="ABC_tran"/>
    <property type="match status" value="2"/>
</dbReference>
<dbReference type="EMBL" id="CP000390">
    <property type="protein sequence ID" value="ABG62239.1"/>
    <property type="molecule type" value="Genomic_DNA"/>
</dbReference>
<comment type="similarity">
    <text evidence="2">Belongs to the ABC transporter superfamily.</text>
</comment>
<feature type="domain" description="ABC transporter" evidence="11">
    <location>
        <begin position="268"/>
        <end position="512"/>
    </location>
</feature>
<keyword evidence="5" id="KW-0762">Sugar transport</keyword>
<dbReference type="PANTHER" id="PTHR43790:SF1">
    <property type="entry name" value="XYLOSE IMPORT ATP-BINDING PROTEIN XYLG"/>
    <property type="match status" value="1"/>
</dbReference>
<protein>
    <submittedName>
        <fullName evidence="12">Multiple monosaccharide ABC transporter ATP-binding protein</fullName>
    </submittedName>
</protein>
<gene>
    <name evidence="12" type="ordered locus">Meso_0839</name>
</gene>
<organism evidence="12">
    <name type="scientific">Chelativorans sp. (strain BNC1)</name>
    <dbReference type="NCBI Taxonomy" id="266779"/>
    <lineage>
        <taxon>Bacteria</taxon>
        <taxon>Pseudomonadati</taxon>
        <taxon>Pseudomonadota</taxon>
        <taxon>Alphaproteobacteria</taxon>
        <taxon>Hyphomicrobiales</taxon>
        <taxon>Phyllobacteriaceae</taxon>
        <taxon>Chelativorans</taxon>
    </lineage>
</organism>
<evidence type="ECO:0000256" key="10">
    <source>
        <dbReference type="ARBA" id="ARBA00023136"/>
    </source>
</evidence>
<dbReference type="PROSITE" id="PS00211">
    <property type="entry name" value="ABC_TRANSPORTER_1"/>
    <property type="match status" value="1"/>
</dbReference>
<evidence type="ECO:0000256" key="6">
    <source>
        <dbReference type="ARBA" id="ARBA00022737"/>
    </source>
</evidence>
<feature type="domain" description="ABC transporter" evidence="11">
    <location>
        <begin position="10"/>
        <end position="247"/>
    </location>
</feature>
<dbReference type="InterPro" id="IPR050107">
    <property type="entry name" value="ABC_carbohydrate_import_ATPase"/>
</dbReference>
<dbReference type="SUPFAM" id="SSF52540">
    <property type="entry name" value="P-loop containing nucleoside triphosphate hydrolases"/>
    <property type="match status" value="2"/>
</dbReference>
<dbReference type="PROSITE" id="PS50893">
    <property type="entry name" value="ABC_TRANSPORTER_2"/>
    <property type="match status" value="2"/>
</dbReference>